<feature type="chain" id="PRO_5046319165" description="Family 43 glycosylhydrolase" evidence="1">
    <location>
        <begin position="24"/>
        <end position="330"/>
    </location>
</feature>
<name>A0ABV5F445_9FLAO</name>
<evidence type="ECO:0000313" key="3">
    <source>
        <dbReference type="Proteomes" id="UP001589605"/>
    </source>
</evidence>
<dbReference type="Proteomes" id="UP001589605">
    <property type="component" value="Unassembled WGS sequence"/>
</dbReference>
<proteinExistence type="predicted"/>
<reference evidence="2 3" key="1">
    <citation type="submission" date="2024-09" db="EMBL/GenBank/DDBJ databases">
        <authorList>
            <person name="Sun Q."/>
            <person name="Mori K."/>
        </authorList>
    </citation>
    <scope>NUCLEOTIDE SEQUENCE [LARGE SCALE GENOMIC DNA]</scope>
    <source>
        <strain evidence="2 3">CECT 8286</strain>
    </source>
</reference>
<keyword evidence="1" id="KW-0732">Signal</keyword>
<organism evidence="2 3">
    <name type="scientific">Formosa undariae</name>
    <dbReference type="NCBI Taxonomy" id="1325436"/>
    <lineage>
        <taxon>Bacteria</taxon>
        <taxon>Pseudomonadati</taxon>
        <taxon>Bacteroidota</taxon>
        <taxon>Flavobacteriia</taxon>
        <taxon>Flavobacteriales</taxon>
        <taxon>Flavobacteriaceae</taxon>
        <taxon>Formosa</taxon>
    </lineage>
</organism>
<dbReference type="RefSeq" id="WP_382383695.1">
    <property type="nucleotide sequence ID" value="NZ_JBHMEZ010000012.1"/>
</dbReference>
<protein>
    <recommendedName>
        <fullName evidence="4">Family 43 glycosylhydrolase</fullName>
    </recommendedName>
</protein>
<dbReference type="EMBL" id="JBHMEZ010000012">
    <property type="protein sequence ID" value="MFB9054216.1"/>
    <property type="molecule type" value="Genomic_DNA"/>
</dbReference>
<evidence type="ECO:0000313" key="2">
    <source>
        <dbReference type="EMBL" id="MFB9054216.1"/>
    </source>
</evidence>
<dbReference type="PROSITE" id="PS51257">
    <property type="entry name" value="PROKAR_LIPOPROTEIN"/>
    <property type="match status" value="1"/>
</dbReference>
<comment type="caution">
    <text evidence="2">The sequence shown here is derived from an EMBL/GenBank/DDBJ whole genome shotgun (WGS) entry which is preliminary data.</text>
</comment>
<evidence type="ECO:0000256" key="1">
    <source>
        <dbReference type="SAM" id="SignalP"/>
    </source>
</evidence>
<dbReference type="InterPro" id="IPR023296">
    <property type="entry name" value="Glyco_hydro_beta-prop_sf"/>
</dbReference>
<dbReference type="Gene3D" id="2.115.10.20">
    <property type="entry name" value="Glycosyl hydrolase domain, family 43"/>
    <property type="match status" value="1"/>
</dbReference>
<keyword evidence="3" id="KW-1185">Reference proteome</keyword>
<feature type="signal peptide" evidence="1">
    <location>
        <begin position="1"/>
        <end position="23"/>
    </location>
</feature>
<evidence type="ECO:0008006" key="4">
    <source>
        <dbReference type="Google" id="ProtNLM"/>
    </source>
</evidence>
<sequence>MKSKSVFLLNLSVIGSFFLLLFATGCASTSNINTWNEGEFVRLNDGPVIYPEMLGLEGKLGENINGPSVIKVPNWVENPLGKYYMYFAHHHGKFIRLAYANSPIGPWTIYKPGVLDLENTAAVGHIASPDVIIDEKTKSIKMYFHGKLPNSKLQKSFVSTSKNGLEFLASDTILGPSYFRVFDYKNAAYALSFGTFFKQEHADKIYKQGSTILPNARHTAVALVGDQLVVYYSQKGDAPERILKTVVKLSDGDYTSWKVGPVTEVLKPETNYEGVELPIQKSVNGFARNRVHELRDPALLIDGKDIYLYYSVAGEAGIAVAKLKNTKSSN</sequence>
<accession>A0ABV5F445</accession>
<dbReference type="SUPFAM" id="SSF75005">
    <property type="entry name" value="Arabinanase/levansucrase/invertase"/>
    <property type="match status" value="1"/>
</dbReference>
<gene>
    <name evidence="2" type="ORF">ACFFVB_14095</name>
</gene>